<organism evidence="3 4">
    <name type="scientific">Glonium stellatum</name>
    <dbReference type="NCBI Taxonomy" id="574774"/>
    <lineage>
        <taxon>Eukaryota</taxon>
        <taxon>Fungi</taxon>
        <taxon>Dikarya</taxon>
        <taxon>Ascomycota</taxon>
        <taxon>Pezizomycotina</taxon>
        <taxon>Dothideomycetes</taxon>
        <taxon>Pleosporomycetidae</taxon>
        <taxon>Gloniales</taxon>
        <taxon>Gloniaceae</taxon>
        <taxon>Glonium</taxon>
    </lineage>
</organism>
<dbReference type="SUPFAM" id="SSF56112">
    <property type="entry name" value="Protein kinase-like (PK-like)"/>
    <property type="match status" value="1"/>
</dbReference>
<evidence type="ECO:0000259" key="2">
    <source>
        <dbReference type="PROSITE" id="PS50011"/>
    </source>
</evidence>
<reference evidence="3 4" key="1">
    <citation type="journal article" date="2016" name="Nat. Commun.">
        <title>Ectomycorrhizal ecology is imprinted in the genome of the dominant symbiotic fungus Cenococcum geophilum.</title>
        <authorList>
            <consortium name="DOE Joint Genome Institute"/>
            <person name="Peter M."/>
            <person name="Kohler A."/>
            <person name="Ohm R.A."/>
            <person name="Kuo A."/>
            <person name="Krutzmann J."/>
            <person name="Morin E."/>
            <person name="Arend M."/>
            <person name="Barry K.W."/>
            <person name="Binder M."/>
            <person name="Choi C."/>
            <person name="Clum A."/>
            <person name="Copeland A."/>
            <person name="Grisel N."/>
            <person name="Haridas S."/>
            <person name="Kipfer T."/>
            <person name="LaButti K."/>
            <person name="Lindquist E."/>
            <person name="Lipzen A."/>
            <person name="Maire R."/>
            <person name="Meier B."/>
            <person name="Mihaltcheva S."/>
            <person name="Molinier V."/>
            <person name="Murat C."/>
            <person name="Poggeler S."/>
            <person name="Quandt C.A."/>
            <person name="Sperisen C."/>
            <person name="Tritt A."/>
            <person name="Tisserant E."/>
            <person name="Crous P.W."/>
            <person name="Henrissat B."/>
            <person name="Nehls U."/>
            <person name="Egli S."/>
            <person name="Spatafora J.W."/>
            <person name="Grigoriev I.V."/>
            <person name="Martin F.M."/>
        </authorList>
    </citation>
    <scope>NUCLEOTIDE SEQUENCE [LARGE SCALE GENOMIC DNA]</scope>
    <source>
        <strain evidence="3 4">CBS 207.34</strain>
    </source>
</reference>
<dbReference type="Gene3D" id="1.10.510.10">
    <property type="entry name" value="Transferase(Phosphotransferase) domain 1"/>
    <property type="match status" value="1"/>
</dbReference>
<dbReference type="InterPro" id="IPR000719">
    <property type="entry name" value="Prot_kinase_dom"/>
</dbReference>
<dbReference type="InterPro" id="IPR056002">
    <property type="entry name" value="DUF7580"/>
</dbReference>
<name>A0A8E2JWZ9_9PEZI</name>
<feature type="compositionally biased region" description="Polar residues" evidence="1">
    <location>
        <begin position="115"/>
        <end position="130"/>
    </location>
</feature>
<feature type="region of interest" description="Disordered" evidence="1">
    <location>
        <begin position="112"/>
        <end position="145"/>
    </location>
</feature>
<dbReference type="Pfam" id="PF24476">
    <property type="entry name" value="DUF7580"/>
    <property type="match status" value="1"/>
</dbReference>
<protein>
    <recommendedName>
        <fullName evidence="2">Protein kinase domain-containing protein</fullName>
    </recommendedName>
</protein>
<dbReference type="AlphaFoldDB" id="A0A8E2JWZ9"/>
<dbReference type="PANTHER" id="PTHR37542">
    <property type="entry name" value="HELO DOMAIN-CONTAINING PROTEIN-RELATED"/>
    <property type="match status" value="1"/>
</dbReference>
<feature type="region of interest" description="Disordered" evidence="1">
    <location>
        <begin position="272"/>
        <end position="291"/>
    </location>
</feature>
<dbReference type="InterPro" id="IPR038305">
    <property type="entry name" value="HeLo_sf"/>
</dbReference>
<proteinExistence type="predicted"/>
<gene>
    <name evidence="3" type="ORF">AOQ84DRAFT_385873</name>
</gene>
<dbReference type="PANTHER" id="PTHR37542:SF1">
    <property type="entry name" value="PRION-INHIBITION AND PROPAGATION HELO DOMAIN-CONTAINING PROTEIN"/>
    <property type="match status" value="1"/>
</dbReference>
<dbReference type="EMBL" id="KV748832">
    <property type="protein sequence ID" value="OCL12785.1"/>
    <property type="molecule type" value="Genomic_DNA"/>
</dbReference>
<evidence type="ECO:0000313" key="4">
    <source>
        <dbReference type="Proteomes" id="UP000250140"/>
    </source>
</evidence>
<feature type="domain" description="Protein kinase" evidence="2">
    <location>
        <begin position="303"/>
        <end position="673"/>
    </location>
</feature>
<accession>A0A8E2JWZ9</accession>
<keyword evidence="4" id="KW-1185">Reference proteome</keyword>
<dbReference type="PROSITE" id="PS50011">
    <property type="entry name" value="PROTEIN_KINASE_DOM"/>
    <property type="match status" value="1"/>
</dbReference>
<dbReference type="Gene3D" id="1.20.120.1020">
    <property type="entry name" value="Prion-inhibition and propagation, HeLo domain"/>
    <property type="match status" value="1"/>
</dbReference>
<dbReference type="Pfam" id="PF14479">
    <property type="entry name" value="HeLo"/>
    <property type="match status" value="1"/>
</dbReference>
<dbReference type="GO" id="GO:0005524">
    <property type="term" value="F:ATP binding"/>
    <property type="evidence" value="ECO:0007669"/>
    <property type="project" value="InterPro"/>
</dbReference>
<evidence type="ECO:0000256" key="1">
    <source>
        <dbReference type="SAM" id="MobiDB-lite"/>
    </source>
</evidence>
<sequence length="673" mass="75655">MDPLTAPALGLGAASLAIQVFDGVKSGYHYFEAAVQMPVDCESFKLRLRIEYTRLLDWGDLAGLTDESKHKQFDTRLKANRAIIMALLSEIQSLLMNLSKLTLKHDELQWREHSPSSTSGVERSATSKTQLLHPEPASKSGAGLRANSKEVLQQGDFSKKQIGLFKSSYVADSTKKYAKGFNHIINISRGAWDVAKNPKRIIWAIHEKAEFEEQLKRLTQLTTYLHGTLTDHQLETLVQSGEKTCMAMLQVAKSVEEVKALLSAASIARIPQGRLHEDGSPPRSETSTLAGDQPTLFEKLAAFRATYKETYSSHGSIDKPVELEIDTDKLKLGSMTERGPRTRASYESCEMNVWVEWKNYTLGIVERDGETDLDVTDQTMANVRRLVTLLKADEKPEEFRIPHCLGYFKKKDPNQFGFVFEIPRDAPTSAQPYSLLQLLGGELAPIMERISLAKQLATYILYLHAVDWLHKALRSASITFFSPTKNEADVTKPFISGFEYARPDEEGLTTTKTPSDQEWAIYCHPDYQGQEREGNYRRTYDIYSLGIILLEIAYWKKAEDILGFSNVENKEADKDRINKDTDASKTSQAKYDAENIVHTRGIRDRLLYSDKKLLNYVRVTMGNSYARAVEACIGGPEFLGIAETDDQTDGVTSAYLQDGFMEVVVDPLSRIAI</sequence>
<dbReference type="GO" id="GO:0004672">
    <property type="term" value="F:protein kinase activity"/>
    <property type="evidence" value="ECO:0007669"/>
    <property type="project" value="InterPro"/>
</dbReference>
<dbReference type="InterPro" id="IPR029498">
    <property type="entry name" value="HeLo_dom"/>
</dbReference>
<evidence type="ECO:0000313" key="3">
    <source>
        <dbReference type="EMBL" id="OCL12785.1"/>
    </source>
</evidence>
<dbReference type="OrthoDB" id="1911848at2759"/>
<dbReference type="InterPro" id="IPR011009">
    <property type="entry name" value="Kinase-like_dom_sf"/>
</dbReference>
<dbReference type="Proteomes" id="UP000250140">
    <property type="component" value="Unassembled WGS sequence"/>
</dbReference>